<dbReference type="Gene3D" id="3.30.565.60">
    <property type="match status" value="1"/>
</dbReference>
<dbReference type="Gene3D" id="3.30.950.30">
    <property type="entry name" value="Schlafen, AAA domain"/>
    <property type="match status" value="1"/>
</dbReference>
<dbReference type="PANTHER" id="PTHR30595">
    <property type="entry name" value="GLPR-RELATED TRANSCRIPTIONAL REPRESSOR"/>
    <property type="match status" value="1"/>
</dbReference>
<dbReference type="InterPro" id="IPR038461">
    <property type="entry name" value="Schlafen_AlbA_2_dom_sf"/>
</dbReference>
<dbReference type="AlphaFoldDB" id="A0A0L8V6C0"/>
<dbReference type="Pfam" id="PF13749">
    <property type="entry name" value="HATPase_c_4"/>
    <property type="match status" value="1"/>
</dbReference>
<gene>
    <name evidence="3" type="ORF">NC99_34960</name>
</gene>
<reference evidence="4" key="1">
    <citation type="submission" date="2015-07" db="EMBL/GenBank/DDBJ databases">
        <title>Genome sequencing of Sunxiuqinia dokdonensis strain SK.</title>
        <authorList>
            <person name="Ahn S."/>
            <person name="Kim B.-C."/>
        </authorList>
    </citation>
    <scope>NUCLEOTIDE SEQUENCE [LARGE SCALE GENOMIC DNA]</scope>
    <source>
        <strain evidence="4">SK</strain>
    </source>
</reference>
<feature type="region of interest" description="Disordered" evidence="1">
    <location>
        <begin position="514"/>
        <end position="550"/>
    </location>
</feature>
<feature type="domain" description="Schlafen AlbA-2" evidence="2">
    <location>
        <begin position="32"/>
        <end position="153"/>
    </location>
</feature>
<name>A0A0L8V6C0_9BACT</name>
<dbReference type="Pfam" id="PF04326">
    <property type="entry name" value="SLFN_AlbA_2"/>
    <property type="match status" value="1"/>
</dbReference>
<feature type="compositionally biased region" description="Polar residues" evidence="1">
    <location>
        <begin position="541"/>
        <end position="550"/>
    </location>
</feature>
<evidence type="ECO:0000313" key="3">
    <source>
        <dbReference type="EMBL" id="KOH43727.1"/>
    </source>
</evidence>
<keyword evidence="4" id="KW-1185">Reference proteome</keyword>
<dbReference type="STRING" id="1409788.NC99_34960"/>
<comment type="caution">
    <text evidence="3">The sequence shown here is derived from an EMBL/GenBank/DDBJ whole genome shotgun (WGS) entry which is preliminary data.</text>
</comment>
<proteinExistence type="predicted"/>
<evidence type="ECO:0000259" key="2">
    <source>
        <dbReference type="Pfam" id="PF04326"/>
    </source>
</evidence>
<organism evidence="3 4">
    <name type="scientific">Sunxiuqinia dokdonensis</name>
    <dbReference type="NCBI Taxonomy" id="1409788"/>
    <lineage>
        <taxon>Bacteria</taxon>
        <taxon>Pseudomonadati</taxon>
        <taxon>Bacteroidota</taxon>
        <taxon>Bacteroidia</taxon>
        <taxon>Marinilabiliales</taxon>
        <taxon>Prolixibacteraceae</taxon>
        <taxon>Sunxiuqinia</taxon>
    </lineage>
</organism>
<dbReference type="InterPro" id="IPR038475">
    <property type="entry name" value="RecG_C_sf"/>
</dbReference>
<protein>
    <submittedName>
        <fullName evidence="3">Divergent AAA domain protein</fullName>
    </submittedName>
</protein>
<evidence type="ECO:0000256" key="1">
    <source>
        <dbReference type="SAM" id="MobiDB-lite"/>
    </source>
</evidence>
<sequence length="652" mass="75156">MNNKQLSLFEIDDEHSIYSLLNKEFLPKEYFEIEYKSGKDGFPKELWKTYSAFANTNTGIIVLGVKDKKGVLIIEGLTDEQIEKYKKQFWDDCNNPNTISRNLLGNDDVKVIGIKDKNLLVFRIPFASRTERPVFLTRNPFRNTYKRNHEGDYRCTDEEVKRMLADSGAELKRDSLILENFTTNDFDPTSVKQFRQLFVSSKPSHPWHVLDDLEFFKKIGAYRVERKTRKEGITLAGLLMFGKADSIKEQEALPDFFPDFRERLSTDTKIRWTDRICPDGTWENNLLQFYLKVWPKLSSTLPKPFQLNKDERVDEMPTHIALREAFVNALVHTDYALSGNIVIELDTEKFVFSNPGTLLVSIHQYYSGGISECRNPALQQMFMLIGRAEKAGSGVDKIMSGWQESHWRRPFLEIEQQPDRVKLTLPMFSVIPEAVLNELNAVFDDVSHLSPDELTALSFCQIEGSISNQRLQYVLNMHSTDITNLLKKLCAEDYLESDNNGRWTTYKVKSKVDTSNQKVATPDQKVDTSGKVATSDERAENQNLTSTKVATSEKKVATSKTEKVATSENEMHSFHGKNIKREELERIILRLCKDEYVKKEELAKQLGKSENYIRNRILPDLLKSGKLVKRFPYTHNHPDQGYKTNEEHAKGL</sequence>
<dbReference type="EMBL" id="LGIA01000180">
    <property type="protein sequence ID" value="KOH43727.1"/>
    <property type="molecule type" value="Genomic_DNA"/>
</dbReference>
<dbReference type="OrthoDB" id="9807907at2"/>
<evidence type="ECO:0000313" key="4">
    <source>
        <dbReference type="Proteomes" id="UP000036958"/>
    </source>
</evidence>
<dbReference type="RefSeq" id="WP_053185969.1">
    <property type="nucleotide sequence ID" value="NZ_LGIA01000180.1"/>
</dbReference>
<dbReference type="PATRIC" id="fig|1409788.3.peg.3583"/>
<accession>A0A0L8V6C0</accession>
<dbReference type="Proteomes" id="UP000036958">
    <property type="component" value="Unassembled WGS sequence"/>
</dbReference>
<feature type="compositionally biased region" description="Basic and acidic residues" evidence="1">
    <location>
        <begin position="524"/>
        <end position="540"/>
    </location>
</feature>
<dbReference type="InterPro" id="IPR007421">
    <property type="entry name" value="Schlafen_AlbA_2_dom"/>
</dbReference>
<dbReference type="PANTHER" id="PTHR30595:SF6">
    <property type="entry name" value="SCHLAFEN ALBA-2 DOMAIN-CONTAINING PROTEIN"/>
    <property type="match status" value="1"/>
</dbReference>